<evidence type="ECO:0000313" key="1">
    <source>
        <dbReference type="EMBL" id="SYX91859.1"/>
    </source>
</evidence>
<dbReference type="AlphaFoldDB" id="A0A383RXS5"/>
<dbReference type="EMBL" id="UNOZ01000030">
    <property type="protein sequence ID" value="SYX91859.1"/>
    <property type="molecule type" value="Genomic_DNA"/>
</dbReference>
<reference evidence="2" key="1">
    <citation type="submission" date="2018-08" db="EMBL/GenBank/DDBJ databases">
        <authorList>
            <person name="Blom J."/>
        </authorList>
    </citation>
    <scope>NUCLEOTIDE SEQUENCE [LARGE SCALE GENOMIC DNA]</scope>
    <source>
        <strain evidence="2">CCOS 865</strain>
    </source>
</reference>
<sequence length="200" mass="22004">MAIAESVSWDCNPIGSPTRSDGLLPGWCIQTATDGVTMWCDKRVFVLKLQSAPPKSQFVRVRVQRTLGTDRVENFDFVVEARRDYGPVTWCAGTDTGSIKVTAVEPCAMKGALDAVHKLEIVDDHRAGGLIIKELINHSPHYVFASVEMDTSGNPSKLAAAVVIAGFQRRDLIDAFGLQTTNRWQAAEYLRADLYGPWPP</sequence>
<accession>A0A383RXS5</accession>
<proteinExistence type="predicted"/>
<name>A0A383RXS5_9PSED</name>
<organism evidence="1 2">
    <name type="scientific">Pseudomonas reidholzensis</name>
    <dbReference type="NCBI Taxonomy" id="1785162"/>
    <lineage>
        <taxon>Bacteria</taxon>
        <taxon>Pseudomonadati</taxon>
        <taxon>Pseudomonadota</taxon>
        <taxon>Gammaproteobacteria</taxon>
        <taxon>Pseudomonadales</taxon>
        <taxon>Pseudomonadaceae</taxon>
        <taxon>Pseudomonas</taxon>
    </lineage>
</organism>
<gene>
    <name evidence="1" type="ORF">CCOS865_04139</name>
</gene>
<protein>
    <submittedName>
        <fullName evidence="1">Uncharacterized protein</fullName>
    </submittedName>
</protein>
<evidence type="ECO:0000313" key="2">
    <source>
        <dbReference type="Proteomes" id="UP000263595"/>
    </source>
</evidence>
<keyword evidence="2" id="KW-1185">Reference proteome</keyword>
<dbReference type="RefSeq" id="WP_147406528.1">
    <property type="nucleotide sequence ID" value="NZ_CBCSFL010000001.1"/>
</dbReference>
<dbReference type="Proteomes" id="UP000263595">
    <property type="component" value="Unassembled WGS sequence"/>
</dbReference>